<dbReference type="PANTHER" id="PTHR38011:SF7">
    <property type="entry name" value="2,5-DIAMINO-6-RIBOSYLAMINO-4(3H)-PYRIMIDINONE 5'-PHOSPHATE REDUCTASE"/>
    <property type="match status" value="1"/>
</dbReference>
<comment type="function">
    <text evidence="1">Catalyzes an early step in riboflavin biosynthesis, the NADPH-dependent reduction of the ribose side chain of 2,5-diamino-6-ribosylamino-4(3H)-pyrimidinone 5'-phosphate, yielding 2,5-diamino-6-ribitylamino-4(3H)-pyrimidinone 5'-phosphate.</text>
</comment>
<evidence type="ECO:0000313" key="16">
    <source>
        <dbReference type="RefSeq" id="XP_033579108.1"/>
    </source>
</evidence>
<reference evidence="16" key="2">
    <citation type="submission" date="2020-04" db="EMBL/GenBank/DDBJ databases">
        <authorList>
            <consortium name="NCBI Genome Project"/>
        </authorList>
    </citation>
    <scope>NUCLEOTIDE SEQUENCE</scope>
    <source>
        <strain evidence="16">CBS 304.34</strain>
    </source>
</reference>
<keyword evidence="8" id="KW-0560">Oxidoreductase</keyword>
<dbReference type="InterPro" id="IPR002734">
    <property type="entry name" value="RibDG_C"/>
</dbReference>
<organism evidence="14">
    <name type="scientific">Mytilinidion resinicola</name>
    <dbReference type="NCBI Taxonomy" id="574789"/>
    <lineage>
        <taxon>Eukaryota</taxon>
        <taxon>Fungi</taxon>
        <taxon>Dikarya</taxon>
        <taxon>Ascomycota</taxon>
        <taxon>Pezizomycotina</taxon>
        <taxon>Dothideomycetes</taxon>
        <taxon>Pleosporomycetidae</taxon>
        <taxon>Mytilinidiales</taxon>
        <taxon>Mytilinidiaceae</taxon>
        <taxon>Mytilinidion</taxon>
    </lineage>
</organism>
<dbReference type="InterPro" id="IPR050765">
    <property type="entry name" value="Riboflavin_Biosynth_HTPR"/>
</dbReference>
<evidence type="ECO:0000256" key="1">
    <source>
        <dbReference type="ARBA" id="ARBA00003555"/>
    </source>
</evidence>
<feature type="domain" description="Bacterial bifunctional deaminase-reductase C-terminal" evidence="13">
    <location>
        <begin position="60"/>
        <end position="293"/>
    </location>
</feature>
<evidence type="ECO:0000256" key="6">
    <source>
        <dbReference type="ARBA" id="ARBA00022619"/>
    </source>
</evidence>
<evidence type="ECO:0000313" key="15">
    <source>
        <dbReference type="Proteomes" id="UP000504636"/>
    </source>
</evidence>
<reference evidence="16" key="3">
    <citation type="submission" date="2025-04" db="UniProtKB">
        <authorList>
            <consortium name="RefSeq"/>
        </authorList>
    </citation>
    <scope>IDENTIFICATION</scope>
    <source>
        <strain evidence="16">CBS 304.34</strain>
    </source>
</reference>
<evidence type="ECO:0000313" key="14">
    <source>
        <dbReference type="EMBL" id="KAF2812144.1"/>
    </source>
</evidence>
<dbReference type="Proteomes" id="UP000504636">
    <property type="component" value="Unplaced"/>
</dbReference>
<evidence type="ECO:0000256" key="9">
    <source>
        <dbReference type="ARBA" id="ARBA00030073"/>
    </source>
</evidence>
<dbReference type="GO" id="GO:0008703">
    <property type="term" value="F:5-amino-6-(5-phosphoribosylamino)uracil reductase activity"/>
    <property type="evidence" value="ECO:0007669"/>
    <property type="project" value="InterPro"/>
</dbReference>
<evidence type="ECO:0000256" key="8">
    <source>
        <dbReference type="ARBA" id="ARBA00023002"/>
    </source>
</evidence>
<dbReference type="GO" id="GO:0009231">
    <property type="term" value="P:riboflavin biosynthetic process"/>
    <property type="evidence" value="ECO:0007669"/>
    <property type="project" value="UniProtKB-KW"/>
</dbReference>
<proteinExistence type="inferred from homology"/>
<comment type="pathway">
    <text evidence="2">Cofactor biosynthesis; riboflavin biosynthesis.</text>
</comment>
<evidence type="ECO:0000256" key="4">
    <source>
        <dbReference type="ARBA" id="ARBA00012851"/>
    </source>
</evidence>
<dbReference type="InterPro" id="IPR024072">
    <property type="entry name" value="DHFR-like_dom_sf"/>
</dbReference>
<dbReference type="OrthoDB" id="5432at2759"/>
<keyword evidence="6" id="KW-0686">Riboflavin biosynthesis</keyword>
<dbReference type="Gene3D" id="3.40.430.10">
    <property type="entry name" value="Dihydrofolate Reductase, subunit A"/>
    <property type="match status" value="1"/>
</dbReference>
<comment type="catalytic activity">
    <reaction evidence="11">
        <text>2,5-diamino-6-(1-D-ribitylamino)pyrimidin-4(3H)-one 5'-phosphate + NAD(+) = 2,5-diamino-6-(1-D-ribosylamino)pyrimidin-4(3H)-one 5'-phosphate + NADH + H(+)</text>
        <dbReference type="Rhea" id="RHEA:27274"/>
        <dbReference type="ChEBI" id="CHEBI:15378"/>
        <dbReference type="ChEBI" id="CHEBI:57540"/>
        <dbReference type="ChEBI" id="CHEBI:57945"/>
        <dbReference type="ChEBI" id="CHEBI:58890"/>
        <dbReference type="ChEBI" id="CHEBI:59545"/>
        <dbReference type="EC" id="1.1.1.302"/>
    </reaction>
</comment>
<evidence type="ECO:0000256" key="3">
    <source>
        <dbReference type="ARBA" id="ARBA00009723"/>
    </source>
</evidence>
<dbReference type="SUPFAM" id="SSF53597">
    <property type="entry name" value="Dihydrofolate reductase-like"/>
    <property type="match status" value="1"/>
</dbReference>
<dbReference type="RefSeq" id="XP_033579108.1">
    <property type="nucleotide sequence ID" value="XM_033719497.1"/>
</dbReference>
<evidence type="ECO:0000259" key="13">
    <source>
        <dbReference type="Pfam" id="PF01872"/>
    </source>
</evidence>
<dbReference type="AlphaFoldDB" id="A0A6A6YVX2"/>
<evidence type="ECO:0000256" key="7">
    <source>
        <dbReference type="ARBA" id="ARBA00022857"/>
    </source>
</evidence>
<gene>
    <name evidence="14 16" type="ORF">BDZ99DRAFT_460917</name>
</gene>
<accession>A0A6A6YVX2</accession>
<sequence>MATFYVNGTEQPEVQNTDEVVNGVGPVLPPIPRYGLQFHIVHRLLIEPHLQREFRDLAYPFTTLTFATSLDSSLALSPGTQTALSGPESKAMTHYLRSRHDAILVGVGTAIADDPSLNCRLEGVGGYGGDGLIGQPRPIILDPNARWDFSEASKVMVLAARGQGKAPYIICLKEPPEDKRAILESVGGKFIRLSSDAATEDGKVDWQEILWTLTRQGIKSVMIEGGGTIINDLLEVSRQHLVDSIIVTVAPTWLGQGGVVVSPPRRIDADGDPVPALKLKDVKWFQLGDDMVLLGRPSDSVRGENNVE</sequence>
<comment type="catalytic activity">
    <reaction evidence="12">
        <text>2,5-diamino-6-(1-D-ribitylamino)pyrimidin-4(3H)-one 5'-phosphate + NADP(+) = 2,5-diamino-6-(1-D-ribosylamino)pyrimidin-4(3H)-one 5'-phosphate + NADPH + H(+)</text>
        <dbReference type="Rhea" id="RHEA:27278"/>
        <dbReference type="ChEBI" id="CHEBI:15378"/>
        <dbReference type="ChEBI" id="CHEBI:57783"/>
        <dbReference type="ChEBI" id="CHEBI:58349"/>
        <dbReference type="ChEBI" id="CHEBI:58890"/>
        <dbReference type="ChEBI" id="CHEBI:59545"/>
        <dbReference type="EC" id="1.1.1.302"/>
    </reaction>
</comment>
<protein>
    <recommendedName>
        <fullName evidence="5">2,5-diamino-6-ribosylamino-4(3H)-pyrimidinone 5'-phosphate reductase</fullName>
        <ecNumber evidence="4">1.1.1.302</ecNumber>
    </recommendedName>
    <alternativeName>
        <fullName evidence="10">2,5-diamino-6-(5-phospho-D-ribosylamino)pyrimidin-4(3H)-one reductase</fullName>
    </alternativeName>
    <alternativeName>
        <fullName evidence="9">2,5-diamino-6-ribitylamino-4(3H)-pyrimidinone 5'-phosphate synthase</fullName>
    </alternativeName>
</protein>
<dbReference type="EMBL" id="MU003697">
    <property type="protein sequence ID" value="KAF2812144.1"/>
    <property type="molecule type" value="Genomic_DNA"/>
</dbReference>
<keyword evidence="15" id="KW-1185">Reference proteome</keyword>
<keyword evidence="7" id="KW-0521">NADP</keyword>
<evidence type="ECO:0000256" key="12">
    <source>
        <dbReference type="ARBA" id="ARBA00049020"/>
    </source>
</evidence>
<evidence type="ECO:0000256" key="5">
    <source>
        <dbReference type="ARBA" id="ARBA00015035"/>
    </source>
</evidence>
<reference evidence="14 16" key="1">
    <citation type="journal article" date="2020" name="Stud. Mycol.">
        <title>101 Dothideomycetes genomes: a test case for predicting lifestyles and emergence of pathogens.</title>
        <authorList>
            <person name="Haridas S."/>
            <person name="Albert R."/>
            <person name="Binder M."/>
            <person name="Bloem J."/>
            <person name="Labutti K."/>
            <person name="Salamov A."/>
            <person name="Andreopoulos B."/>
            <person name="Baker S."/>
            <person name="Barry K."/>
            <person name="Bills G."/>
            <person name="Bluhm B."/>
            <person name="Cannon C."/>
            <person name="Castanera R."/>
            <person name="Culley D."/>
            <person name="Daum C."/>
            <person name="Ezra D."/>
            <person name="Gonzalez J."/>
            <person name="Henrissat B."/>
            <person name="Kuo A."/>
            <person name="Liang C."/>
            <person name="Lipzen A."/>
            <person name="Lutzoni F."/>
            <person name="Magnuson J."/>
            <person name="Mondo S."/>
            <person name="Nolan M."/>
            <person name="Ohm R."/>
            <person name="Pangilinan J."/>
            <person name="Park H.-J."/>
            <person name="Ramirez L."/>
            <person name="Alfaro M."/>
            <person name="Sun H."/>
            <person name="Tritt A."/>
            <person name="Yoshinaga Y."/>
            <person name="Zwiers L.-H."/>
            <person name="Turgeon B."/>
            <person name="Goodwin S."/>
            <person name="Spatafora J."/>
            <person name="Crous P."/>
            <person name="Grigoriev I."/>
        </authorList>
    </citation>
    <scope>NUCLEOTIDE SEQUENCE</scope>
    <source>
        <strain evidence="14 16">CBS 304.34</strain>
    </source>
</reference>
<name>A0A6A6YVX2_9PEZI</name>
<evidence type="ECO:0000256" key="11">
    <source>
        <dbReference type="ARBA" id="ARBA00047550"/>
    </source>
</evidence>
<dbReference type="Pfam" id="PF01872">
    <property type="entry name" value="RibD_C"/>
    <property type="match status" value="1"/>
</dbReference>
<comment type="similarity">
    <text evidence="3">Belongs to the HTP reductase family.</text>
</comment>
<dbReference type="EC" id="1.1.1.302" evidence="4"/>
<evidence type="ECO:0000256" key="10">
    <source>
        <dbReference type="ARBA" id="ARBA00031630"/>
    </source>
</evidence>
<evidence type="ECO:0000256" key="2">
    <source>
        <dbReference type="ARBA" id="ARBA00005104"/>
    </source>
</evidence>
<dbReference type="PANTHER" id="PTHR38011">
    <property type="entry name" value="DIHYDROFOLATE REDUCTASE FAMILY PROTEIN (AFU_ORTHOLOGUE AFUA_8G06820)"/>
    <property type="match status" value="1"/>
</dbReference>
<dbReference type="GeneID" id="54460390"/>